<dbReference type="PROSITE" id="PS50011">
    <property type="entry name" value="PROTEIN_KINASE_DOM"/>
    <property type="match status" value="2"/>
</dbReference>
<dbReference type="Proteomes" id="UP000004994">
    <property type="component" value="Chromosome 6"/>
</dbReference>
<feature type="domain" description="Protein kinase" evidence="3">
    <location>
        <begin position="45"/>
        <end position="380"/>
    </location>
</feature>
<keyword evidence="1" id="KW-0547">Nucleotide-binding</keyword>
<dbReference type="InterPro" id="IPR045274">
    <property type="entry name" value="WAK-like"/>
</dbReference>
<accession>A0A3Q7GV21</accession>
<evidence type="ECO:0000256" key="1">
    <source>
        <dbReference type="ARBA" id="ARBA00022741"/>
    </source>
</evidence>
<evidence type="ECO:0000256" key="2">
    <source>
        <dbReference type="ARBA" id="ARBA00022840"/>
    </source>
</evidence>
<reference evidence="4" key="1">
    <citation type="journal article" date="2012" name="Nature">
        <title>The tomato genome sequence provides insights into fleshy fruit evolution.</title>
        <authorList>
            <consortium name="Tomato Genome Consortium"/>
        </authorList>
    </citation>
    <scope>NUCLEOTIDE SEQUENCE [LARGE SCALE GENOMIC DNA]</scope>
    <source>
        <strain evidence="4">cv. Heinz 1706</strain>
    </source>
</reference>
<dbReference type="SUPFAM" id="SSF56112">
    <property type="entry name" value="Protein kinase-like (PK-like)"/>
    <property type="match status" value="3"/>
</dbReference>
<evidence type="ECO:0000259" key="3">
    <source>
        <dbReference type="PROSITE" id="PS50011"/>
    </source>
</evidence>
<dbReference type="OMA" id="CRMEKSF"/>
<dbReference type="STRING" id="4081.A0A3Q7GV21"/>
<feature type="domain" description="Protein kinase" evidence="3">
    <location>
        <begin position="485"/>
        <end position="833"/>
    </location>
</feature>
<dbReference type="InterPro" id="IPR000719">
    <property type="entry name" value="Prot_kinase_dom"/>
</dbReference>
<proteinExistence type="predicted"/>
<evidence type="ECO:0000313" key="4">
    <source>
        <dbReference type="EnsemblPlants" id="Solyc06g060680.2.1"/>
    </source>
</evidence>
<dbReference type="Gramene" id="Solyc06g060680.2.1">
    <property type="protein sequence ID" value="Solyc06g060680.2.1"/>
    <property type="gene ID" value="Solyc06g060680.2"/>
</dbReference>
<dbReference type="PANTHER" id="PTHR27005">
    <property type="entry name" value="WALL-ASSOCIATED RECEPTOR KINASE-LIKE 21"/>
    <property type="match status" value="1"/>
</dbReference>
<dbReference type="GO" id="GO:0004672">
    <property type="term" value="F:protein kinase activity"/>
    <property type="evidence" value="ECO:0007669"/>
    <property type="project" value="InterPro"/>
</dbReference>
<dbReference type="SMR" id="A0A3Q7GV21"/>
<keyword evidence="5" id="KW-1185">Reference proteome</keyword>
<dbReference type="PANTHER" id="PTHR27005:SF311">
    <property type="entry name" value="NON-FUNCTIONAL PSEUDOKINASE ZED1-LIKE"/>
    <property type="match status" value="1"/>
</dbReference>
<evidence type="ECO:0000313" key="5">
    <source>
        <dbReference type="Proteomes" id="UP000004994"/>
    </source>
</evidence>
<keyword evidence="2" id="KW-0067">ATP-binding</keyword>
<dbReference type="InterPro" id="IPR011009">
    <property type="entry name" value="Kinase-like_dom_sf"/>
</dbReference>
<dbReference type="InParanoid" id="A0A3Q7GV21"/>
<dbReference type="EnsemblPlants" id="Solyc06g060680.2.1">
    <property type="protein sequence ID" value="Solyc06g060680.2.1"/>
    <property type="gene ID" value="Solyc06g060680.2"/>
</dbReference>
<dbReference type="Gene3D" id="1.10.510.10">
    <property type="entry name" value="Transferase(Phosphotransferase) domain 1"/>
    <property type="match status" value="3"/>
</dbReference>
<organism evidence="4">
    <name type="scientific">Solanum lycopersicum</name>
    <name type="common">Tomato</name>
    <name type="synonym">Lycopersicon esculentum</name>
    <dbReference type="NCBI Taxonomy" id="4081"/>
    <lineage>
        <taxon>Eukaryota</taxon>
        <taxon>Viridiplantae</taxon>
        <taxon>Streptophyta</taxon>
        <taxon>Embryophyta</taxon>
        <taxon>Tracheophyta</taxon>
        <taxon>Spermatophyta</taxon>
        <taxon>Magnoliopsida</taxon>
        <taxon>eudicotyledons</taxon>
        <taxon>Gunneridae</taxon>
        <taxon>Pentapetalae</taxon>
        <taxon>asterids</taxon>
        <taxon>lamiids</taxon>
        <taxon>Solanales</taxon>
        <taxon>Solanaceae</taxon>
        <taxon>Solanoideae</taxon>
        <taxon>Solaneae</taxon>
        <taxon>Solanum</taxon>
        <taxon>Solanum subgen. Lycopersicon</taxon>
    </lineage>
</organism>
<sequence>MLPTFTMKVVGNSICVEFNAQIKIAASDWRKKEKDCYLKNGSCVLQELLALCDGNCRVPIRYFSAIEINNAIKNSQTKMELADVSMVTGLLGNRPVLVRFNKWTYNIHRDIAITAQMSHLKNVLRLIGCCLEFEEPVIVYEYVKGISLSDLLFKKGNLNRKSSLSWGSRLRVARDVASAVVFLHTEFTTPIIHRNIKSSKVIIDEICGVAKIVDFSLSISLPPGELEVQDQACGTMGYVAPENLASGISTQKTDVYSFGILLLLILTGKDVYDIIDRVDSIKPEEKIHFGEDSGNSTNSKETIVDFKNLPTSYVLLDHYIKEANVMDITDPIILEEHGIDIQQQLEDYLDLVKKCTALKGDNRPYMIHVARELCRMEKSFRALALAISAQMSHLKNVLRLVGCCLEFEEVVMVYEYVEAISLFDLLFKKDNLNRKSLCWGNRLREVASEIVFLHTEFTKPIIHRSIKPHNVMIERHCHNIELLTLHIITSRGIGEKTIVRRKKEHDCCLKNGSCVLQELLALCDGIPIRYFTAIEIDKAVKHSTTKMELRGVVLVTSSLDNRPILVRFNRYKFFNIHRDIAVTAQMSHLKNVLRLIGCCLEFEEAVMVYEYVEAISLSDDLLFKKFSLNRKSLCWGNRLRVARDVASAIVFLHTEFTTPIIHRDIKPSKVIIDDKSGVAKILNFSLSISLPPGELEVIDNGVCGTDGYIAPEYEQQLIITQKTDVYSFGILLFQLLTGKDVYDIMIRVRDIELVPTLNYIDRVKNATNVDRYVREDNVLDIVDLTILEEHGIEIEQPLKDYLDLAKKCTADKGDDRPYMIHVARELCRMEKSFRSCSK</sequence>
<dbReference type="AlphaFoldDB" id="A0A3Q7GV21"/>
<protein>
    <recommendedName>
        <fullName evidence="3">Protein kinase domain-containing protein</fullName>
    </recommendedName>
</protein>
<dbReference type="GO" id="GO:0005886">
    <property type="term" value="C:plasma membrane"/>
    <property type="evidence" value="ECO:0000318"/>
    <property type="project" value="GO_Central"/>
</dbReference>
<reference evidence="4" key="2">
    <citation type="submission" date="2019-01" db="UniProtKB">
        <authorList>
            <consortium name="EnsemblPlants"/>
        </authorList>
    </citation>
    <scope>IDENTIFICATION</scope>
    <source>
        <strain evidence="4">cv. Heinz 1706</strain>
    </source>
</reference>
<dbReference type="Pfam" id="PF00069">
    <property type="entry name" value="Pkinase"/>
    <property type="match status" value="3"/>
</dbReference>
<dbReference type="PaxDb" id="4081-Solyc06g060690.2.1"/>
<dbReference type="GO" id="GO:0007166">
    <property type="term" value="P:cell surface receptor signaling pathway"/>
    <property type="evidence" value="ECO:0000318"/>
    <property type="project" value="GO_Central"/>
</dbReference>
<dbReference type="GO" id="GO:0005524">
    <property type="term" value="F:ATP binding"/>
    <property type="evidence" value="ECO:0007669"/>
    <property type="project" value="UniProtKB-KW"/>
</dbReference>
<name>A0A3Q7GV21_SOLLC</name>